<dbReference type="GO" id="GO:0030148">
    <property type="term" value="P:sphingolipid biosynthetic process"/>
    <property type="evidence" value="ECO:0007669"/>
    <property type="project" value="TreeGrafter"/>
</dbReference>
<keyword evidence="6 10" id="KW-1133">Transmembrane helix</keyword>
<dbReference type="GO" id="GO:0034625">
    <property type="term" value="P:fatty acid elongation, monounsaturated fatty acid"/>
    <property type="evidence" value="ECO:0007669"/>
    <property type="project" value="TreeGrafter"/>
</dbReference>
<keyword evidence="8 10" id="KW-0472">Membrane</keyword>
<organism evidence="11">
    <name type="scientific">Brachionus rotundiformis</name>
    <dbReference type="NCBI Taxonomy" id="96890"/>
    <lineage>
        <taxon>Eukaryota</taxon>
        <taxon>Metazoa</taxon>
        <taxon>Spiralia</taxon>
        <taxon>Gnathifera</taxon>
        <taxon>Rotifera</taxon>
        <taxon>Eurotatoria</taxon>
        <taxon>Monogononta</taxon>
        <taxon>Pseudotrocha</taxon>
        <taxon>Ploima</taxon>
        <taxon>Brachionidae</taxon>
        <taxon>Brachionus</taxon>
    </lineage>
</organism>
<feature type="transmembrane region" description="Helical" evidence="10">
    <location>
        <begin position="160"/>
        <end position="178"/>
    </location>
</feature>
<keyword evidence="7 10" id="KW-0443">Lipid metabolism</keyword>
<reference evidence="11" key="2">
    <citation type="journal article" date="2019" name="Comp. Biochem. Physiol. Part D Genomics Proteomics">
        <title>Genome-wide characterization and expression of the elongation of very long chain fatty acid (Elovl) genes and fatty acid profiles in the alga (Tetraselmis suecica) fed marine rotifer Brachionus koreanus.</title>
        <authorList>
            <person name="Lee M.C."/>
            <person name="Park J.C."/>
            <person name="Yoon D.S."/>
            <person name="Choi H."/>
            <person name="Kim H.J."/>
            <person name="Shin K.H."/>
            <person name="Hagiwara A."/>
            <person name="Han J."/>
            <person name="Park H.G."/>
            <person name="Lee J.S."/>
        </authorList>
    </citation>
    <scope>NUCLEOTIDE SEQUENCE</scope>
</reference>
<keyword evidence="3 10" id="KW-0808">Transferase</keyword>
<dbReference type="InterPro" id="IPR030457">
    <property type="entry name" value="ELO_CS"/>
</dbReference>
<proteinExistence type="evidence at transcript level"/>
<feature type="transmembrane region" description="Helical" evidence="10">
    <location>
        <begin position="28"/>
        <end position="45"/>
    </location>
</feature>
<dbReference type="EC" id="2.3.1.199" evidence="10"/>
<comment type="similarity">
    <text evidence="10">Belongs to the ELO family.</text>
</comment>
<comment type="subcellular location">
    <subcellularLocation>
        <location evidence="1">Membrane</location>
        <topology evidence="1">Multi-pass membrane protein</topology>
    </subcellularLocation>
</comment>
<keyword evidence="9 10" id="KW-0275">Fatty acid biosynthesis</keyword>
<evidence type="ECO:0000256" key="8">
    <source>
        <dbReference type="ARBA" id="ARBA00023136"/>
    </source>
</evidence>
<evidence type="ECO:0000256" key="5">
    <source>
        <dbReference type="ARBA" id="ARBA00022832"/>
    </source>
</evidence>
<evidence type="ECO:0000256" key="9">
    <source>
        <dbReference type="ARBA" id="ARBA00023160"/>
    </source>
</evidence>
<dbReference type="PANTHER" id="PTHR11157:SF126">
    <property type="entry name" value="ELONGATION OF VERY LONG CHAIN FATTY ACIDS PROTEIN"/>
    <property type="match status" value="1"/>
</dbReference>
<accession>A0A482G2U4</accession>
<evidence type="ECO:0000313" key="11">
    <source>
        <dbReference type="EMBL" id="QBO55932.1"/>
    </source>
</evidence>
<reference evidence="11" key="1">
    <citation type="submission" date="2018-06" db="EMBL/GenBank/DDBJ databases">
        <authorList>
            <person name="Lee J.-S."/>
        </authorList>
    </citation>
    <scope>NUCLEOTIDE SEQUENCE</scope>
</reference>
<keyword evidence="5 10" id="KW-0276">Fatty acid metabolism</keyword>
<dbReference type="GO" id="GO:0042761">
    <property type="term" value="P:very long-chain fatty acid biosynthetic process"/>
    <property type="evidence" value="ECO:0007669"/>
    <property type="project" value="TreeGrafter"/>
</dbReference>
<keyword evidence="2 10" id="KW-0444">Lipid biosynthesis</keyword>
<comment type="catalytic activity">
    <reaction evidence="10">
        <text>a very-long-chain acyl-CoA + malonyl-CoA + H(+) = a very-long-chain 3-oxoacyl-CoA + CO2 + CoA</text>
        <dbReference type="Rhea" id="RHEA:32727"/>
        <dbReference type="ChEBI" id="CHEBI:15378"/>
        <dbReference type="ChEBI" id="CHEBI:16526"/>
        <dbReference type="ChEBI" id="CHEBI:57287"/>
        <dbReference type="ChEBI" id="CHEBI:57384"/>
        <dbReference type="ChEBI" id="CHEBI:90725"/>
        <dbReference type="ChEBI" id="CHEBI:90736"/>
        <dbReference type="EC" id="2.3.1.199"/>
    </reaction>
</comment>
<comment type="caution">
    <text evidence="10">Lacks conserved residue(s) required for the propagation of feature annotation.</text>
</comment>
<evidence type="ECO:0000256" key="6">
    <source>
        <dbReference type="ARBA" id="ARBA00022989"/>
    </source>
</evidence>
<dbReference type="Pfam" id="PF01151">
    <property type="entry name" value="ELO"/>
    <property type="match status" value="1"/>
</dbReference>
<evidence type="ECO:0000256" key="1">
    <source>
        <dbReference type="ARBA" id="ARBA00004141"/>
    </source>
</evidence>
<feature type="transmembrane region" description="Helical" evidence="10">
    <location>
        <begin position="66"/>
        <end position="86"/>
    </location>
</feature>
<gene>
    <name evidence="11" type="primary">Elovl9b</name>
</gene>
<dbReference type="GO" id="GO:0034626">
    <property type="term" value="P:fatty acid elongation, polyunsaturated fatty acid"/>
    <property type="evidence" value="ECO:0007669"/>
    <property type="project" value="TreeGrafter"/>
</dbReference>
<dbReference type="PANTHER" id="PTHR11157">
    <property type="entry name" value="FATTY ACID ACYL TRANSFERASE-RELATED"/>
    <property type="match status" value="1"/>
</dbReference>
<dbReference type="InterPro" id="IPR002076">
    <property type="entry name" value="ELO_fam"/>
</dbReference>
<protein>
    <recommendedName>
        <fullName evidence="10">Elongation of very long chain fatty acids protein</fullName>
        <ecNumber evidence="10">2.3.1.199</ecNumber>
    </recommendedName>
    <alternativeName>
        <fullName evidence="10">Very-long-chain 3-oxoacyl-CoA synthase</fullName>
    </alternativeName>
</protein>
<evidence type="ECO:0000256" key="2">
    <source>
        <dbReference type="ARBA" id="ARBA00022516"/>
    </source>
</evidence>
<evidence type="ECO:0000256" key="3">
    <source>
        <dbReference type="ARBA" id="ARBA00022679"/>
    </source>
</evidence>
<keyword evidence="4 10" id="KW-0812">Transmembrane</keyword>
<dbReference type="GO" id="GO:0019367">
    <property type="term" value="P:fatty acid elongation, saturated fatty acid"/>
    <property type="evidence" value="ECO:0007669"/>
    <property type="project" value="TreeGrafter"/>
</dbReference>
<evidence type="ECO:0000256" key="4">
    <source>
        <dbReference type="ARBA" id="ARBA00022692"/>
    </source>
</evidence>
<evidence type="ECO:0000256" key="10">
    <source>
        <dbReference type="RuleBase" id="RU361115"/>
    </source>
</evidence>
<dbReference type="GO" id="GO:0005789">
    <property type="term" value="C:endoplasmic reticulum membrane"/>
    <property type="evidence" value="ECO:0007669"/>
    <property type="project" value="TreeGrafter"/>
</dbReference>
<name>A0A482G2U4_9BILA</name>
<dbReference type="AlphaFoldDB" id="A0A482G2U4"/>
<feature type="transmembrane region" description="Helical" evidence="10">
    <location>
        <begin position="229"/>
        <end position="249"/>
    </location>
</feature>
<dbReference type="GO" id="GO:0009922">
    <property type="term" value="F:fatty acid elongase activity"/>
    <property type="evidence" value="ECO:0007669"/>
    <property type="project" value="UniProtKB-EC"/>
</dbReference>
<dbReference type="EMBL" id="MH511245">
    <property type="protein sequence ID" value="QBO55932.1"/>
    <property type="molecule type" value="mRNA"/>
</dbReference>
<sequence length="267" mass="31209">MERLVSSYNYYLSIADKRLENRFGMSSIFSPILTLVIYGIILYLIRKIMENRKPFELKTFMIFYNLFQVVASFYNCFEILYLVIKMKYSLTCEPVDYSDDPDATRLAYAIHFYYVMKVTDLMDTIIFALRKKSNQITFLHVFHHSSMIVTGWLGTKWVPGGQSFVCVMFNSFVHGVMYGYYGLASMGPSVQKYLWWKKYLTQLQLFQFLCVVSHSLVNATQTECTYPKAFVYSTAIYTTLIAGLFVNFYRKSYLLKKSAKIGEKKAE</sequence>
<dbReference type="PROSITE" id="PS01188">
    <property type="entry name" value="ELO"/>
    <property type="match status" value="1"/>
</dbReference>
<evidence type="ECO:0000256" key="7">
    <source>
        <dbReference type="ARBA" id="ARBA00023098"/>
    </source>
</evidence>